<evidence type="ECO:0000313" key="1">
    <source>
        <dbReference type="EMBL" id="KAL2055384.1"/>
    </source>
</evidence>
<dbReference type="Proteomes" id="UP001590951">
    <property type="component" value="Unassembled WGS sequence"/>
</dbReference>
<name>A0ABR4BEZ5_9LECA</name>
<keyword evidence="2" id="KW-1185">Reference proteome</keyword>
<reference evidence="1 2" key="1">
    <citation type="submission" date="2024-09" db="EMBL/GenBank/DDBJ databases">
        <title>Rethinking Asexuality: The Enigmatic Case of Functional Sexual Genes in Lepraria (Stereocaulaceae).</title>
        <authorList>
            <person name="Doellman M."/>
            <person name="Sun Y."/>
            <person name="Barcenas-Pena A."/>
            <person name="Lumbsch H.T."/>
            <person name="Grewe F."/>
        </authorList>
    </citation>
    <scope>NUCLEOTIDE SEQUENCE [LARGE SCALE GENOMIC DNA]</scope>
    <source>
        <strain evidence="1 2">Grewe 0041</strain>
    </source>
</reference>
<comment type="caution">
    <text evidence="1">The sequence shown here is derived from an EMBL/GenBank/DDBJ whole genome shotgun (WGS) entry which is preliminary data.</text>
</comment>
<protein>
    <submittedName>
        <fullName evidence="1">Uncharacterized protein</fullName>
    </submittedName>
</protein>
<gene>
    <name evidence="1" type="ORF">ABVK25_004192</name>
</gene>
<evidence type="ECO:0000313" key="2">
    <source>
        <dbReference type="Proteomes" id="UP001590951"/>
    </source>
</evidence>
<organism evidence="1 2">
    <name type="scientific">Lepraria finkii</name>
    <dbReference type="NCBI Taxonomy" id="1340010"/>
    <lineage>
        <taxon>Eukaryota</taxon>
        <taxon>Fungi</taxon>
        <taxon>Dikarya</taxon>
        <taxon>Ascomycota</taxon>
        <taxon>Pezizomycotina</taxon>
        <taxon>Lecanoromycetes</taxon>
        <taxon>OSLEUM clade</taxon>
        <taxon>Lecanoromycetidae</taxon>
        <taxon>Lecanorales</taxon>
        <taxon>Lecanorineae</taxon>
        <taxon>Stereocaulaceae</taxon>
        <taxon>Lepraria</taxon>
    </lineage>
</organism>
<proteinExistence type="predicted"/>
<dbReference type="EMBL" id="JBHFEH010000011">
    <property type="protein sequence ID" value="KAL2055384.1"/>
    <property type="molecule type" value="Genomic_DNA"/>
</dbReference>
<sequence length="72" mass="7987">MASGASSAVQQRRNSYNEMMDDTLFRPDDIYITTMGMTGSGESSLIATCCREATEEIGHELESKHQSAYLDF</sequence>
<accession>A0ABR4BEZ5</accession>